<protein>
    <submittedName>
        <fullName evidence="2">Uncharacterized protein</fullName>
    </submittedName>
</protein>
<proteinExistence type="predicted"/>
<dbReference type="Proteomes" id="UP000192907">
    <property type="component" value="Unassembled WGS sequence"/>
</dbReference>
<keyword evidence="3" id="KW-1185">Reference proteome</keyword>
<organism evidence="2 3">
    <name type="scientific">Pseudobacteriovorax antillogorgiicola</name>
    <dbReference type="NCBI Taxonomy" id="1513793"/>
    <lineage>
        <taxon>Bacteria</taxon>
        <taxon>Pseudomonadati</taxon>
        <taxon>Bdellovibrionota</taxon>
        <taxon>Oligoflexia</taxon>
        <taxon>Oligoflexales</taxon>
        <taxon>Pseudobacteriovoracaceae</taxon>
        <taxon>Pseudobacteriovorax</taxon>
    </lineage>
</organism>
<feature type="transmembrane region" description="Helical" evidence="1">
    <location>
        <begin position="30"/>
        <end position="51"/>
    </location>
</feature>
<name>A0A1Y6CNQ6_9BACT</name>
<gene>
    <name evidence="2" type="ORF">SAMN06296036_13118</name>
</gene>
<keyword evidence="1" id="KW-0812">Transmembrane</keyword>
<keyword evidence="1" id="KW-1133">Transmembrane helix</keyword>
<dbReference type="RefSeq" id="WP_132325177.1">
    <property type="nucleotide sequence ID" value="NZ_FWZT01000031.1"/>
</dbReference>
<evidence type="ECO:0000313" key="2">
    <source>
        <dbReference type="EMBL" id="SMF77262.1"/>
    </source>
</evidence>
<keyword evidence="1" id="KW-0472">Membrane</keyword>
<sequence length="180" mass="19932">MRNLGILLFWFGIIVGTVAAAKNPAPEEDFSDQVPLFMGALLVGFSGMVLWRKGAAASDAASSSDDLSPDDLGASIHEAHEIVCTLTQKPLDYKTLLPTIDQCLALIHRVVEARKVLYRRMSMTQVTIAMSDLAHAERLLNRVWSMVSDGHRDEEELMGLVHHAHQYLQTTERNLKVGHA</sequence>
<dbReference type="EMBL" id="FWZT01000031">
    <property type="protein sequence ID" value="SMF77262.1"/>
    <property type="molecule type" value="Genomic_DNA"/>
</dbReference>
<accession>A0A1Y6CNQ6</accession>
<dbReference type="AlphaFoldDB" id="A0A1Y6CNQ6"/>
<reference evidence="3" key="1">
    <citation type="submission" date="2017-04" db="EMBL/GenBank/DDBJ databases">
        <authorList>
            <person name="Varghese N."/>
            <person name="Submissions S."/>
        </authorList>
    </citation>
    <scope>NUCLEOTIDE SEQUENCE [LARGE SCALE GENOMIC DNA]</scope>
    <source>
        <strain evidence="3">RKEM611</strain>
    </source>
</reference>
<evidence type="ECO:0000313" key="3">
    <source>
        <dbReference type="Proteomes" id="UP000192907"/>
    </source>
</evidence>
<evidence type="ECO:0000256" key="1">
    <source>
        <dbReference type="SAM" id="Phobius"/>
    </source>
</evidence>